<dbReference type="GO" id="GO:0005886">
    <property type="term" value="C:plasma membrane"/>
    <property type="evidence" value="ECO:0007669"/>
    <property type="project" value="TreeGrafter"/>
</dbReference>
<sequence>METVEFVETLRREGELFADTVARADPSAPVPTCPGWAVRDLAAHLGSVHRWAAGFVRERRTEAVRPDAPGPLADDALVPWLREGHGLLVEALESAPDDLSCWTFLPAASPLVFWARRQAHETAVHRADAELALGVAPTTPPAGFAADGVDELLCDFYPRRATPDDSADAPRTVHVRATDVPDAAWTVRLGDPAAVRRSAEPPAAPDCVYEGTAADLYLALWNRRPLSELMVEGDPSVARRWRELFTP</sequence>
<dbReference type="GeneID" id="75184284"/>
<keyword evidence="3" id="KW-0670">Pyruvate</keyword>
<proteinExistence type="predicted"/>
<gene>
    <name evidence="3" type="ORF">D8771_01670</name>
</gene>
<dbReference type="GO" id="GO:0046872">
    <property type="term" value="F:metal ion binding"/>
    <property type="evidence" value="ECO:0007669"/>
    <property type="project" value="InterPro"/>
</dbReference>
<accession>A0A8H1LKU1</accession>
<dbReference type="InterPro" id="IPR010872">
    <property type="entry name" value="MDMPI_C-term_domain"/>
</dbReference>
<name>A0A8H1LKU1_9ACTN</name>
<dbReference type="EMBL" id="RCIY01000002">
    <property type="protein sequence ID" value="TGG89631.1"/>
    <property type="molecule type" value="Genomic_DNA"/>
</dbReference>
<dbReference type="GO" id="GO:0016853">
    <property type="term" value="F:isomerase activity"/>
    <property type="evidence" value="ECO:0007669"/>
    <property type="project" value="UniProtKB-KW"/>
</dbReference>
<dbReference type="Gene3D" id="1.20.120.450">
    <property type="entry name" value="dinb family like domain"/>
    <property type="match status" value="1"/>
</dbReference>
<dbReference type="AlphaFoldDB" id="A0A8H1LKU1"/>
<dbReference type="PANTHER" id="PTHR40758">
    <property type="entry name" value="CONSERVED PROTEIN"/>
    <property type="match status" value="1"/>
</dbReference>
<organism evidence="3 4">
    <name type="scientific">Streptomyces albus</name>
    <dbReference type="NCBI Taxonomy" id="1888"/>
    <lineage>
        <taxon>Bacteria</taxon>
        <taxon>Bacillati</taxon>
        <taxon>Actinomycetota</taxon>
        <taxon>Actinomycetes</taxon>
        <taxon>Kitasatosporales</taxon>
        <taxon>Streptomycetaceae</taxon>
        <taxon>Streptomyces</taxon>
    </lineage>
</organism>
<dbReference type="Proteomes" id="UP000298111">
    <property type="component" value="Unassembled WGS sequence"/>
</dbReference>
<keyword evidence="3" id="KW-0413">Isomerase</keyword>
<evidence type="ECO:0000313" key="4">
    <source>
        <dbReference type="Proteomes" id="UP000298111"/>
    </source>
</evidence>
<evidence type="ECO:0000259" key="1">
    <source>
        <dbReference type="Pfam" id="PF07398"/>
    </source>
</evidence>
<feature type="domain" description="MDMPI C-terminal" evidence="1">
    <location>
        <begin position="144"/>
        <end position="239"/>
    </location>
</feature>
<dbReference type="NCBIfam" id="TIGR03083">
    <property type="entry name" value="maleylpyruvate isomerase family mycothiol-dependent enzyme"/>
    <property type="match status" value="1"/>
</dbReference>
<dbReference type="InterPro" id="IPR017517">
    <property type="entry name" value="Maleyloyr_isom"/>
</dbReference>
<dbReference type="Pfam" id="PF07398">
    <property type="entry name" value="MDMPI_C"/>
    <property type="match status" value="1"/>
</dbReference>
<dbReference type="InterPro" id="IPR024344">
    <property type="entry name" value="MDMPI_metal-binding"/>
</dbReference>
<dbReference type="SUPFAM" id="SSF109854">
    <property type="entry name" value="DinB/YfiT-like putative metalloenzymes"/>
    <property type="match status" value="1"/>
</dbReference>
<evidence type="ECO:0000313" key="3">
    <source>
        <dbReference type="EMBL" id="TGG89631.1"/>
    </source>
</evidence>
<dbReference type="RefSeq" id="WP_016468375.1">
    <property type="nucleotide sequence ID" value="NZ_BBQG01000017.1"/>
</dbReference>
<protein>
    <submittedName>
        <fullName evidence="3">Maleylpyruvate isomerase family mycothiol-dependent enzyme</fullName>
    </submittedName>
</protein>
<dbReference type="PANTHER" id="PTHR40758:SF1">
    <property type="entry name" value="CONSERVED PROTEIN"/>
    <property type="match status" value="1"/>
</dbReference>
<evidence type="ECO:0000259" key="2">
    <source>
        <dbReference type="Pfam" id="PF11716"/>
    </source>
</evidence>
<dbReference type="InterPro" id="IPR034660">
    <property type="entry name" value="DinB/YfiT-like"/>
</dbReference>
<comment type="caution">
    <text evidence="3">The sequence shown here is derived from an EMBL/GenBank/DDBJ whole genome shotgun (WGS) entry which is preliminary data.</text>
</comment>
<feature type="domain" description="Mycothiol-dependent maleylpyruvate isomerase metal-binding" evidence="2">
    <location>
        <begin position="10"/>
        <end position="129"/>
    </location>
</feature>
<dbReference type="Pfam" id="PF11716">
    <property type="entry name" value="MDMPI_N"/>
    <property type="match status" value="1"/>
</dbReference>
<reference evidence="3 4" key="1">
    <citation type="submission" date="2018-10" db="EMBL/GenBank/DDBJ databases">
        <title>Isolation of pseudouridimycin from Streptomyces albus DSM 40763.</title>
        <authorList>
            <person name="Rosenqvist P."/>
            <person name="Metsae-Ketelae M."/>
            <person name="Virta P."/>
        </authorList>
    </citation>
    <scope>NUCLEOTIDE SEQUENCE [LARGE SCALE GENOMIC DNA]</scope>
    <source>
        <strain evidence="3 4">DSM 40763</strain>
    </source>
</reference>